<dbReference type="InterPro" id="IPR036696">
    <property type="entry name" value="YdfO-like_sf"/>
</dbReference>
<dbReference type="SUPFAM" id="SSF160419">
    <property type="entry name" value="YdfO-like"/>
    <property type="match status" value="1"/>
</dbReference>
<dbReference type="InterPro" id="IPR009833">
    <property type="entry name" value="DUF1398"/>
</dbReference>
<dbReference type="Gene3D" id="3.30.1810.10">
    <property type="entry name" value="YdfO-like"/>
    <property type="match status" value="1"/>
</dbReference>
<name>A0ABP8MV09_9BACT</name>
<evidence type="ECO:0008006" key="3">
    <source>
        <dbReference type="Google" id="ProtNLM"/>
    </source>
</evidence>
<evidence type="ECO:0000313" key="1">
    <source>
        <dbReference type="EMBL" id="GAA4454957.1"/>
    </source>
</evidence>
<evidence type="ECO:0000313" key="2">
    <source>
        <dbReference type="Proteomes" id="UP001501410"/>
    </source>
</evidence>
<comment type="caution">
    <text evidence="1">The sequence shown here is derived from an EMBL/GenBank/DDBJ whole genome shotgun (WGS) entry which is preliminary data.</text>
</comment>
<proteinExistence type="predicted"/>
<reference evidence="2" key="1">
    <citation type="journal article" date="2019" name="Int. J. Syst. Evol. Microbiol.">
        <title>The Global Catalogue of Microorganisms (GCM) 10K type strain sequencing project: providing services to taxonomists for standard genome sequencing and annotation.</title>
        <authorList>
            <consortium name="The Broad Institute Genomics Platform"/>
            <consortium name="The Broad Institute Genome Sequencing Center for Infectious Disease"/>
            <person name="Wu L."/>
            <person name="Ma J."/>
        </authorList>
    </citation>
    <scope>NUCLEOTIDE SEQUENCE [LARGE SCALE GENOMIC DNA]</scope>
    <source>
        <strain evidence="2">JCM 31921</strain>
    </source>
</reference>
<organism evidence="1 2">
    <name type="scientific">Rurimicrobium arvi</name>
    <dbReference type="NCBI Taxonomy" id="2049916"/>
    <lineage>
        <taxon>Bacteria</taxon>
        <taxon>Pseudomonadati</taxon>
        <taxon>Bacteroidota</taxon>
        <taxon>Chitinophagia</taxon>
        <taxon>Chitinophagales</taxon>
        <taxon>Chitinophagaceae</taxon>
        <taxon>Rurimicrobium</taxon>
    </lineage>
</organism>
<dbReference type="EMBL" id="BAABEZ010000022">
    <property type="protein sequence ID" value="GAA4454957.1"/>
    <property type="molecule type" value="Genomic_DNA"/>
</dbReference>
<accession>A0ABP8MV09</accession>
<dbReference type="Proteomes" id="UP001501410">
    <property type="component" value="Unassembled WGS sequence"/>
</dbReference>
<dbReference type="Pfam" id="PF07166">
    <property type="entry name" value="DUF1398"/>
    <property type="match status" value="1"/>
</dbReference>
<gene>
    <name evidence="1" type="ORF">GCM10023092_17780</name>
</gene>
<protein>
    <recommendedName>
        <fullName evidence="3">Phage envelope protein</fullName>
    </recommendedName>
</protein>
<keyword evidence="2" id="KW-1185">Reference proteome</keyword>
<sequence length="141" mass="15591">MVPAAILIKIYNMFTVAQLKAAHSKVRSGADFPAYIREIGKLGVRWYDTFVIDGNSIYYGEGDHAVPTGARYASISIADNCDAAQFRADLLAHQQGKTDFFTFCSDCARSGVDKWVICMDALTCTYYDKAGNEVLVEMIPQ</sequence>